<evidence type="ECO:0000313" key="6">
    <source>
        <dbReference type="EMBL" id="NSB13569.1"/>
    </source>
</evidence>
<dbReference type="EMBL" id="CP010086">
    <property type="protein sequence ID" value="AJH00743.1"/>
    <property type="molecule type" value="Genomic_DNA"/>
</dbReference>
<sequence length="95" mass="10573">MSNKECCDCDDLGIMYTINCEGTLSDDAECCPRMDYPGKDALEDAYNQGRNKGYCDGVEAGREDGYCKGYEQGAREACENTKQKALDCVRNINCR</sequence>
<reference evidence="7" key="1">
    <citation type="submission" date="2014-12" db="EMBL/GenBank/DDBJ databases">
        <title>Genome sequence of Clostridium beijerinckii strain 59B.</title>
        <authorList>
            <person name="Little G.T."/>
            <person name="Minton N.P."/>
        </authorList>
    </citation>
    <scope>NUCLEOTIDE SEQUENCE [LARGE SCALE GENOMIC DNA]</scope>
    <source>
        <strain evidence="7">59B</strain>
    </source>
</reference>
<name>A0A0B5QRQ6_CLOBE</name>
<reference evidence="1" key="2">
    <citation type="submission" date="2016-02" db="EMBL/GenBank/DDBJ databases">
        <title>Genome sequence of Clostridium beijerinckii strain 59B.</title>
        <authorList>
            <person name="Little G.T."/>
            <person name="Minton N.P."/>
        </authorList>
    </citation>
    <scope>NUCLEOTIDE SEQUENCE</scope>
    <source>
        <strain evidence="1">NCIMB 14988</strain>
    </source>
</reference>
<dbReference type="Proteomes" id="UP000631418">
    <property type="component" value="Unassembled WGS sequence"/>
</dbReference>
<accession>A0A0B5QRQ6</accession>
<reference evidence="2" key="3">
    <citation type="submission" date="2020-04" db="EMBL/GenBank/DDBJ databases">
        <authorList>
            <person name="Brown S."/>
        </authorList>
    </citation>
    <scope>NUCLEOTIDE SEQUENCE</scope>
    <source>
        <strain evidence="2">DJ015</strain>
    </source>
</reference>
<dbReference type="RefSeq" id="WP_012059888.1">
    <property type="nucleotide sequence ID" value="NZ_BKAK01000103.1"/>
</dbReference>
<dbReference type="Proteomes" id="UP000822184">
    <property type="component" value="Unassembled WGS sequence"/>
</dbReference>
<evidence type="ECO:0000313" key="5">
    <source>
        <dbReference type="EMBL" id="NRV10480.1"/>
    </source>
</evidence>
<dbReference type="Proteomes" id="UP000587880">
    <property type="component" value="Unassembled WGS sequence"/>
</dbReference>
<evidence type="ECO:0000313" key="8">
    <source>
        <dbReference type="Proteomes" id="UP000587880"/>
    </source>
</evidence>
<evidence type="ECO:0000313" key="3">
    <source>
        <dbReference type="EMBL" id="MBF7809522.1"/>
    </source>
</evidence>
<dbReference type="Proteomes" id="UP001194098">
    <property type="component" value="Unassembled WGS sequence"/>
</dbReference>
<dbReference type="OrthoDB" id="6397640at2"/>
<evidence type="ECO:0000313" key="1">
    <source>
        <dbReference type="EMBL" id="AJH00743.1"/>
    </source>
</evidence>
<reference evidence="3" key="6">
    <citation type="submission" date="2020-11" db="EMBL/GenBank/DDBJ databases">
        <authorList>
            <person name="Thieme N."/>
            <person name="Liebl W."/>
            <person name="Zverlov V."/>
        </authorList>
    </citation>
    <scope>NUCLEOTIDE SEQUENCE</scope>
    <source>
        <strain evidence="3">NT08</strain>
    </source>
</reference>
<dbReference type="AlphaFoldDB" id="A0A0B5QRQ6"/>
<dbReference type="STRING" id="1520.LF65_04202"/>
<dbReference type="Proteomes" id="UP000031866">
    <property type="component" value="Chromosome"/>
</dbReference>
<dbReference type="EMBL" id="JABAGD010000033">
    <property type="protein sequence ID" value="NMF06415.1"/>
    <property type="molecule type" value="Genomic_DNA"/>
</dbReference>
<dbReference type="EMBL" id="JADOEF010000001">
    <property type="protein sequence ID" value="MBF7809522.1"/>
    <property type="molecule type" value="Genomic_DNA"/>
</dbReference>
<dbReference type="EMBL" id="JABTDW010000001">
    <property type="protein sequence ID" value="NSB13569.1"/>
    <property type="molecule type" value="Genomic_DNA"/>
</dbReference>
<protein>
    <submittedName>
        <fullName evidence="1">Uncharacterized protein</fullName>
    </submittedName>
</protein>
<reference evidence="4 8" key="4">
    <citation type="submission" date="2020-04" db="EMBL/GenBank/DDBJ databases">
        <authorList>
            <person name="Hitch T.C.A."/>
            <person name="Wylensek D."/>
            <person name="Clavel T."/>
        </authorList>
    </citation>
    <scope>NUCLEOTIDE SEQUENCE [LARGE SCALE GENOMIC DNA]</scope>
    <source>
        <strain evidence="4 8">WB01_NA02</strain>
    </source>
</reference>
<reference evidence="5" key="5">
    <citation type="submission" date="2020-05" db="EMBL/GenBank/DDBJ databases">
        <title>Genomic insights into acetone-butanol-ethanol (ABE) fermentation by sequencing solventogenic clostridia strains.</title>
        <authorList>
            <person name="Brown S."/>
        </authorList>
    </citation>
    <scope>NUCLEOTIDE SEQUENCE</scope>
    <source>
        <strain evidence="6">DJ123</strain>
        <strain evidence="5">DJ126</strain>
    </source>
</reference>
<gene>
    <name evidence="6" type="ORF">BCD95_001828</name>
    <name evidence="5" type="ORF">DFH45_003443</name>
    <name evidence="4" type="ORF">HF849_17005</name>
    <name evidence="2" type="ORF">HGI39_22600</name>
    <name evidence="3" type="ORF">IS491_12735</name>
    <name evidence="1" type="ORF">LF65_04202</name>
</gene>
<dbReference type="GeneID" id="66346612"/>
<evidence type="ECO:0000313" key="2">
    <source>
        <dbReference type="EMBL" id="MBC2477431.1"/>
    </source>
</evidence>
<evidence type="ECO:0000313" key="7">
    <source>
        <dbReference type="Proteomes" id="UP000031866"/>
    </source>
</evidence>
<dbReference type="KEGG" id="cbei:LF65_04202"/>
<dbReference type="EMBL" id="JABAGV010000094">
    <property type="protein sequence ID" value="MBC2477431.1"/>
    <property type="molecule type" value="Genomic_DNA"/>
</dbReference>
<proteinExistence type="predicted"/>
<dbReference type="EMBL" id="JABSXK010000001">
    <property type="protein sequence ID" value="NRV10480.1"/>
    <property type="molecule type" value="Genomic_DNA"/>
</dbReference>
<evidence type="ECO:0000313" key="4">
    <source>
        <dbReference type="EMBL" id="NMF06415.1"/>
    </source>
</evidence>
<dbReference type="Proteomes" id="UP000821656">
    <property type="component" value="Unassembled WGS sequence"/>
</dbReference>
<organism evidence="1 7">
    <name type="scientific">Clostridium beijerinckii</name>
    <name type="common">Clostridium MP</name>
    <dbReference type="NCBI Taxonomy" id="1520"/>
    <lineage>
        <taxon>Bacteria</taxon>
        <taxon>Bacillati</taxon>
        <taxon>Bacillota</taxon>
        <taxon>Clostridia</taxon>
        <taxon>Eubacteriales</taxon>
        <taxon>Clostridiaceae</taxon>
        <taxon>Clostridium</taxon>
    </lineage>
</organism>
<reference evidence="2" key="7">
    <citation type="journal article" date="2022" name="Nat. Biotechnol.">
        <title>Carbon-negative production of acetone and isopropanol by gas fermentation at industrial pilot scale.</title>
        <authorList>
            <person name="Liew F.E."/>
            <person name="Nogle R."/>
            <person name="Abdalla T."/>
            <person name="Rasor B.J."/>
            <person name="Canter C."/>
            <person name="Jensen R.O."/>
            <person name="Wang L."/>
            <person name="Strutz J."/>
            <person name="Chirania P."/>
            <person name="De Tissera S."/>
            <person name="Mueller A.P."/>
            <person name="Ruan Z."/>
            <person name="Gao A."/>
            <person name="Tran L."/>
            <person name="Engle N.L."/>
            <person name="Bromley J.C."/>
            <person name="Daniell J."/>
            <person name="Conrado R."/>
            <person name="Tschaplinski T.J."/>
            <person name="Giannone R.J."/>
            <person name="Hettich R.L."/>
            <person name="Karim A.S."/>
            <person name="Simpson S.D."/>
            <person name="Brown S.D."/>
            <person name="Leang C."/>
            <person name="Jewett M.C."/>
            <person name="Kopke M."/>
        </authorList>
    </citation>
    <scope>NUCLEOTIDE SEQUENCE</scope>
    <source>
        <strain evidence="2">DJ015</strain>
    </source>
</reference>